<keyword evidence="3" id="KW-1185">Reference proteome</keyword>
<organism evidence="2 3">
    <name type="scientific">Streptomyces azureus</name>
    <dbReference type="NCBI Taxonomy" id="146537"/>
    <lineage>
        <taxon>Bacteria</taxon>
        <taxon>Bacillati</taxon>
        <taxon>Actinomycetota</taxon>
        <taxon>Actinomycetes</taxon>
        <taxon>Kitasatosporales</taxon>
        <taxon>Streptomycetaceae</taxon>
        <taxon>Streptomyces</taxon>
    </lineage>
</organism>
<dbReference type="EMBL" id="DF968533">
    <property type="protein sequence ID" value="GAP53424.1"/>
    <property type="molecule type" value="Genomic_DNA"/>
</dbReference>
<keyword evidence="2" id="KW-0808">Transferase</keyword>
<proteinExistence type="predicted"/>
<evidence type="ECO:0000313" key="3">
    <source>
        <dbReference type="Proteomes" id="UP000053859"/>
    </source>
</evidence>
<dbReference type="GO" id="GO:0016740">
    <property type="term" value="F:transferase activity"/>
    <property type="evidence" value="ECO:0007669"/>
    <property type="project" value="UniProtKB-KW"/>
</dbReference>
<dbReference type="Proteomes" id="UP000053859">
    <property type="component" value="Unassembled WGS sequence"/>
</dbReference>
<name>A0A0K8Q117_STRAJ</name>
<accession>A0A0K8Q117</accession>
<gene>
    <name evidence="2" type="ORF">SAZU_8306</name>
</gene>
<feature type="region of interest" description="Disordered" evidence="1">
    <location>
        <begin position="55"/>
        <end position="80"/>
    </location>
</feature>
<protein>
    <submittedName>
        <fullName evidence="2">Putative phosphoribosylglycinamide formyltransferase</fullName>
    </submittedName>
</protein>
<dbReference type="AlphaFoldDB" id="A0A0K8Q117"/>
<evidence type="ECO:0000256" key="1">
    <source>
        <dbReference type="SAM" id="MobiDB-lite"/>
    </source>
</evidence>
<reference evidence="2" key="1">
    <citation type="journal article" date="2015" name="Genome Announc.">
        <title>Draft Genome Sequence of Thiostrepton-Producing Streptomyces azureus ATCC 14921.</title>
        <authorList>
            <person name="Sakihara K."/>
            <person name="Maeda J."/>
            <person name="Tashiro K."/>
            <person name="Fujino Y."/>
            <person name="Kuhara S."/>
            <person name="Ohshima T."/>
            <person name="Ogata S."/>
            <person name="Doi K."/>
        </authorList>
    </citation>
    <scope>NUCLEOTIDE SEQUENCE [LARGE SCALE GENOMIC DNA]</scope>
    <source>
        <strain evidence="2">ATCC14921</strain>
    </source>
</reference>
<evidence type="ECO:0000313" key="2">
    <source>
        <dbReference type="EMBL" id="GAP53424.1"/>
    </source>
</evidence>
<sequence>MVPDPETSTTRRLARWATGLAATVGAFLGGASVQAAGLGVCAFIRMLRAPGYGEAYEPADRQQRYRHTGQPPRDGGMAGR</sequence>